<dbReference type="Gene3D" id="2.60.40.640">
    <property type="match status" value="2"/>
</dbReference>
<feature type="domain" description="Arrestin C-terminal-like" evidence="4">
    <location>
        <begin position="182"/>
        <end position="313"/>
    </location>
</feature>
<keyword evidence="2" id="KW-0716">Sensory transduction</keyword>
<dbReference type="AlphaFoldDB" id="A0A8S1CP12"/>
<dbReference type="InterPro" id="IPR014752">
    <property type="entry name" value="Arrestin-like_C"/>
</dbReference>
<comment type="caution">
    <text evidence="5">The sequence shown here is derived from an EMBL/GenBank/DDBJ whole genome shotgun (WGS) entry which is preliminary data.</text>
</comment>
<dbReference type="InterPro" id="IPR050357">
    <property type="entry name" value="Arrestin_domain-protein"/>
</dbReference>
<dbReference type="GO" id="GO:0005737">
    <property type="term" value="C:cytoplasm"/>
    <property type="evidence" value="ECO:0007669"/>
    <property type="project" value="TreeGrafter"/>
</dbReference>
<comment type="similarity">
    <text evidence="1">Belongs to the arrestin family.</text>
</comment>
<organism evidence="5 6">
    <name type="scientific">Cloeon dipterum</name>
    <dbReference type="NCBI Taxonomy" id="197152"/>
    <lineage>
        <taxon>Eukaryota</taxon>
        <taxon>Metazoa</taxon>
        <taxon>Ecdysozoa</taxon>
        <taxon>Arthropoda</taxon>
        <taxon>Hexapoda</taxon>
        <taxon>Insecta</taxon>
        <taxon>Pterygota</taxon>
        <taxon>Palaeoptera</taxon>
        <taxon>Ephemeroptera</taxon>
        <taxon>Pisciforma</taxon>
        <taxon>Baetidae</taxon>
        <taxon>Cloeon</taxon>
    </lineage>
</organism>
<keyword evidence="6" id="KW-1185">Reference proteome</keyword>
<evidence type="ECO:0000256" key="2">
    <source>
        <dbReference type="ARBA" id="ARBA00022606"/>
    </source>
</evidence>
<evidence type="ECO:0000256" key="1">
    <source>
        <dbReference type="ARBA" id="ARBA00005298"/>
    </source>
</evidence>
<protein>
    <recommendedName>
        <fullName evidence="4">Arrestin C-terminal-like domain-containing protein</fullName>
    </recommendedName>
</protein>
<sequence length="382" mass="42831">MVLEVCQIIFDNPDPVYYAGRTISGKLLVRNGSMETAVRVIYIEIRGVGTVKWIVTKDMRKRNARTNRYETQTVTTEHTNQETYVGEKIYVFQGGCDDALESGEREFEFNIILPQDIPSSFESELGQIRYTVSAIVETPWTTDQEAIRTITVVNPIDLNEDPQLAELISIHKTRSFRSLFWTSGTVKVNLSLPAGGAVPGETLLPTLDIENLSRVHISNIEMSFKRRVVYKASDDNKNTVLRTITSKNLGHIHSRQSKMFQEEPVHIPVFLASNLKNCKIMDLDYFLEVNFIPPGFHFRFNVKVPVVLGTVPLRRSSSDIGSPPIEPNYPPIGWNISSAPALSASADEVPSYSDLPPPTYEESVFEDSAASAPDNDTEETED</sequence>
<feature type="region of interest" description="Disordered" evidence="3">
    <location>
        <begin position="347"/>
        <end position="382"/>
    </location>
</feature>
<dbReference type="InterPro" id="IPR014756">
    <property type="entry name" value="Ig_E-set"/>
</dbReference>
<gene>
    <name evidence="5" type="ORF">CLODIP_2_CD03667</name>
</gene>
<dbReference type="InterPro" id="IPR011021">
    <property type="entry name" value="Arrestin-like_N"/>
</dbReference>
<evidence type="ECO:0000313" key="6">
    <source>
        <dbReference type="Proteomes" id="UP000494165"/>
    </source>
</evidence>
<dbReference type="SMART" id="SM01017">
    <property type="entry name" value="Arrestin_C"/>
    <property type="match status" value="1"/>
</dbReference>
<dbReference type="PANTHER" id="PTHR11188:SF176">
    <property type="entry name" value="ARRESTIN DOMAIN-CONTAINING PROTEIN 1"/>
    <property type="match status" value="1"/>
</dbReference>
<accession>A0A8S1CP12</accession>
<evidence type="ECO:0000256" key="3">
    <source>
        <dbReference type="SAM" id="MobiDB-lite"/>
    </source>
</evidence>
<dbReference type="Pfam" id="PF00339">
    <property type="entry name" value="Arrestin_N"/>
    <property type="match status" value="1"/>
</dbReference>
<evidence type="ECO:0000259" key="4">
    <source>
        <dbReference type="SMART" id="SM01017"/>
    </source>
</evidence>
<proteinExistence type="inferred from homology"/>
<dbReference type="GO" id="GO:0015031">
    <property type="term" value="P:protein transport"/>
    <property type="evidence" value="ECO:0007669"/>
    <property type="project" value="TreeGrafter"/>
</dbReference>
<name>A0A8S1CP12_9INSE</name>
<reference evidence="5 6" key="1">
    <citation type="submission" date="2020-04" db="EMBL/GenBank/DDBJ databases">
        <authorList>
            <person name="Alioto T."/>
            <person name="Alioto T."/>
            <person name="Gomez Garrido J."/>
        </authorList>
    </citation>
    <scope>NUCLEOTIDE SEQUENCE [LARGE SCALE GENOMIC DNA]</scope>
</reference>
<dbReference type="OrthoDB" id="2333384at2759"/>
<dbReference type="Proteomes" id="UP000494165">
    <property type="component" value="Unassembled WGS sequence"/>
</dbReference>
<dbReference type="EMBL" id="CADEPI010000083">
    <property type="protein sequence ID" value="CAB3373224.1"/>
    <property type="molecule type" value="Genomic_DNA"/>
</dbReference>
<dbReference type="Pfam" id="PF02752">
    <property type="entry name" value="Arrestin_C"/>
    <property type="match status" value="1"/>
</dbReference>
<dbReference type="PANTHER" id="PTHR11188">
    <property type="entry name" value="ARRESTIN DOMAIN CONTAINING PROTEIN"/>
    <property type="match status" value="1"/>
</dbReference>
<dbReference type="InterPro" id="IPR011022">
    <property type="entry name" value="Arrestin_C-like"/>
</dbReference>
<evidence type="ECO:0000313" key="5">
    <source>
        <dbReference type="EMBL" id="CAB3373224.1"/>
    </source>
</evidence>
<dbReference type="SUPFAM" id="SSF81296">
    <property type="entry name" value="E set domains"/>
    <property type="match status" value="2"/>
</dbReference>